<organism evidence="1 2">
    <name type="scientific">Geothermobacter hydrogeniphilus</name>
    <dbReference type="NCBI Taxonomy" id="1969733"/>
    <lineage>
        <taxon>Bacteria</taxon>
        <taxon>Pseudomonadati</taxon>
        <taxon>Thermodesulfobacteriota</taxon>
        <taxon>Desulfuromonadia</taxon>
        <taxon>Desulfuromonadales</taxon>
        <taxon>Geothermobacteraceae</taxon>
        <taxon>Geothermobacter</taxon>
    </lineage>
</organism>
<name>A0A1X0YDW1_9BACT</name>
<proteinExistence type="predicted"/>
<dbReference type="InterPro" id="IPR015943">
    <property type="entry name" value="WD40/YVTN_repeat-like_dom_sf"/>
</dbReference>
<comment type="caution">
    <text evidence="1">The sequence shown here is derived from an EMBL/GenBank/DDBJ whole genome shotgun (WGS) entry which is preliminary data.</text>
</comment>
<reference evidence="1 2" key="1">
    <citation type="submission" date="2017-03" db="EMBL/GenBank/DDBJ databases">
        <title>Genome sequence of Geothermobacter sp. EPR-M, Deep-Sea Iron Reducer.</title>
        <authorList>
            <person name="Tully B."/>
            <person name="Savalia P."/>
            <person name="Abuyen K."/>
            <person name="Baughan C."/>
            <person name="Romero E."/>
            <person name="Ronkowski C."/>
            <person name="Torres B."/>
            <person name="Tremblay J."/>
            <person name="Trujillo A."/>
            <person name="Tyler M."/>
            <person name="Perez-Rodriguez I."/>
            <person name="Amend J."/>
        </authorList>
    </citation>
    <scope>NUCLEOTIDE SEQUENCE [LARGE SCALE GENOMIC DNA]</scope>
    <source>
        <strain evidence="1 2">EPR-M</strain>
    </source>
</reference>
<evidence type="ECO:0000313" key="2">
    <source>
        <dbReference type="Proteomes" id="UP000193136"/>
    </source>
</evidence>
<dbReference type="SUPFAM" id="SSF82171">
    <property type="entry name" value="DPP6 N-terminal domain-like"/>
    <property type="match status" value="1"/>
</dbReference>
<accession>A0A1X0YDW1</accession>
<keyword evidence="2" id="KW-1185">Reference proteome</keyword>
<dbReference type="Gene3D" id="2.130.10.10">
    <property type="entry name" value="YVTN repeat-like/Quinoprotein amine dehydrogenase"/>
    <property type="match status" value="1"/>
</dbReference>
<dbReference type="Proteomes" id="UP000193136">
    <property type="component" value="Unassembled WGS sequence"/>
</dbReference>
<protein>
    <submittedName>
        <fullName evidence="1">Uncharacterized protein</fullName>
    </submittedName>
</protein>
<sequence>MFVAVVLLLSAACAPPLPPPELPAGVDLRVLGRSPGAMLLRWSPDGRLLAVAGKGLDIYEPAGSMRRHLLDEQVSAIAWTSDSRTLLVAVGTAMSSRLETWSRDGRKLSGRDLDGYAADLLRTKNGLLLIEGRMQNYRFGSNLRVVLKELSDREEGPSRVLYENTLPPDTAAWLAQHPRALSGAVLNPTGDMLAYFQFRDPPAFPPAQQLMVRHLPSRRQWSVAELSPPAGSPAFTPDGERLLVVDGKGRLLSLDIWDGQAEPVPNGPGRAVAVARFGNASLLAGRLAVAGETTGVAVKVDVAAFDPAGRQLAWLRASQLEVLDLAAGMPPQGGDGVPTERLESLHDWRARGLIDADDYRIQRQRMMNQ</sequence>
<dbReference type="STRING" id="1969733.B5V00_00460"/>
<evidence type="ECO:0000313" key="1">
    <source>
        <dbReference type="EMBL" id="ORJ63370.1"/>
    </source>
</evidence>
<dbReference type="EMBL" id="NAAD01000001">
    <property type="protein sequence ID" value="ORJ63370.1"/>
    <property type="molecule type" value="Genomic_DNA"/>
</dbReference>
<gene>
    <name evidence="1" type="ORF">B5V00_00460</name>
</gene>
<dbReference type="AlphaFoldDB" id="A0A1X0YDW1"/>